<dbReference type="InterPro" id="IPR023606">
    <property type="entry name" value="CoA-Trfase_III_dom_1_sf"/>
</dbReference>
<dbReference type="STRING" id="337701.SAMN05444398_12617"/>
<dbReference type="PANTHER" id="PTHR48207:SF3">
    <property type="entry name" value="SUCCINATE--HYDROXYMETHYLGLUTARATE COA-TRANSFERASE"/>
    <property type="match status" value="1"/>
</dbReference>
<accession>A0A1M7KBG2</accession>
<dbReference type="InterPro" id="IPR044855">
    <property type="entry name" value="CoA-Trfase_III_dom3_sf"/>
</dbReference>
<dbReference type="Gene3D" id="3.30.1540.10">
    <property type="entry name" value="formyl-coa transferase, domain 3"/>
    <property type="match status" value="1"/>
</dbReference>
<protein>
    <submittedName>
        <fullName evidence="3">Crotonobetainyl-CoA:carnitine CoA-transferase CaiB</fullName>
    </submittedName>
</protein>
<organism evidence="3 4">
    <name type="scientific">Roseovarius pacificus</name>
    <dbReference type="NCBI Taxonomy" id="337701"/>
    <lineage>
        <taxon>Bacteria</taxon>
        <taxon>Pseudomonadati</taxon>
        <taxon>Pseudomonadota</taxon>
        <taxon>Alphaproteobacteria</taxon>
        <taxon>Rhodobacterales</taxon>
        <taxon>Roseobacteraceae</taxon>
        <taxon>Roseovarius</taxon>
    </lineage>
</organism>
<dbReference type="Gene3D" id="3.40.50.10540">
    <property type="entry name" value="Crotonobetainyl-coa:carnitine coa-transferase, domain 1"/>
    <property type="match status" value="1"/>
</dbReference>
<evidence type="ECO:0000313" key="3">
    <source>
        <dbReference type="EMBL" id="SHM62545.1"/>
    </source>
</evidence>
<dbReference type="AlphaFoldDB" id="A0A1M7KBG2"/>
<keyword evidence="4" id="KW-1185">Reference proteome</keyword>
<keyword evidence="1 3" id="KW-0808">Transferase</keyword>
<proteinExistence type="predicted"/>
<dbReference type="SUPFAM" id="SSF89796">
    <property type="entry name" value="CoA-transferase family III (CaiB/BaiF)"/>
    <property type="match status" value="1"/>
</dbReference>
<sequence length="388" mass="41661">MSDTLATARPEQPLSGLRMIEIGHSVAAPFCGQVLADLGAEVIKVENPDGGDDARHWGPPFVNGTAATFHSLNRNKRSMAVNLKNEEERAILEALIGESDVLVQNMRPGLMERYGLGANDLCARFPRLICCNLGAYGDVGPLRRHTGYDPLMQAFSGIMSVTGEPGRPPVRVGPSIIDQGTGMWCVIGILSALMGRAASGRGCRVDTSLFETGLSWMTVPIGNAVASGKEPGKSGSETPMLTPYRAFMAADRHIVIAAGNNNLFRRLVETLGHPEWAEDARFARNADRVANREELNAMIEEVVQTRPSDHWTQALDAVGVPCSPVNQVSEVLAHPQTKALGMVLPSGDPHLGLVATPLRFDGNRPKLRSLAPKPGQRSAEEDPVLTNG</sequence>
<evidence type="ECO:0000256" key="2">
    <source>
        <dbReference type="SAM" id="MobiDB-lite"/>
    </source>
</evidence>
<dbReference type="GO" id="GO:0008410">
    <property type="term" value="F:CoA-transferase activity"/>
    <property type="evidence" value="ECO:0007669"/>
    <property type="project" value="TreeGrafter"/>
</dbReference>
<dbReference type="Proteomes" id="UP000183974">
    <property type="component" value="Unassembled WGS sequence"/>
</dbReference>
<dbReference type="Pfam" id="PF02515">
    <property type="entry name" value="CoA_transf_3"/>
    <property type="match status" value="1"/>
</dbReference>
<name>A0A1M7KBG2_9RHOB</name>
<gene>
    <name evidence="3" type="ORF">SAMN05444398_12617</name>
</gene>
<dbReference type="EMBL" id="FRBR01000026">
    <property type="protein sequence ID" value="SHM62545.1"/>
    <property type="molecule type" value="Genomic_DNA"/>
</dbReference>
<feature type="region of interest" description="Disordered" evidence="2">
    <location>
        <begin position="363"/>
        <end position="388"/>
    </location>
</feature>
<evidence type="ECO:0000256" key="1">
    <source>
        <dbReference type="ARBA" id="ARBA00022679"/>
    </source>
</evidence>
<dbReference type="InterPro" id="IPR050483">
    <property type="entry name" value="CoA-transferase_III_domain"/>
</dbReference>
<dbReference type="RefSeq" id="WP_200797836.1">
    <property type="nucleotide sequence ID" value="NZ_BMLR01000025.1"/>
</dbReference>
<dbReference type="PANTHER" id="PTHR48207">
    <property type="entry name" value="SUCCINATE--HYDROXYMETHYLGLUTARATE COA-TRANSFERASE"/>
    <property type="match status" value="1"/>
</dbReference>
<evidence type="ECO:0000313" key="4">
    <source>
        <dbReference type="Proteomes" id="UP000183974"/>
    </source>
</evidence>
<dbReference type="InterPro" id="IPR003673">
    <property type="entry name" value="CoA-Trfase_fam_III"/>
</dbReference>
<reference evidence="3 4" key="1">
    <citation type="submission" date="2016-11" db="EMBL/GenBank/DDBJ databases">
        <authorList>
            <person name="Jaros S."/>
            <person name="Januszkiewicz K."/>
            <person name="Wedrychowicz H."/>
        </authorList>
    </citation>
    <scope>NUCLEOTIDE SEQUENCE [LARGE SCALE GENOMIC DNA]</scope>
    <source>
        <strain evidence="3 4">DSM 29589</strain>
    </source>
</reference>